<organism evidence="4 5">
    <name type="scientific">Nocardiopsis codii</name>
    <dbReference type="NCBI Taxonomy" id="3065942"/>
    <lineage>
        <taxon>Bacteria</taxon>
        <taxon>Bacillati</taxon>
        <taxon>Actinomycetota</taxon>
        <taxon>Actinomycetes</taxon>
        <taxon>Streptosporangiales</taxon>
        <taxon>Nocardiopsidaceae</taxon>
        <taxon>Nocardiopsis</taxon>
    </lineage>
</organism>
<keyword evidence="1" id="KW-0472">Membrane</keyword>
<evidence type="ECO:0000313" key="4">
    <source>
        <dbReference type="EMBL" id="MEE2039293.1"/>
    </source>
</evidence>
<feature type="transmembrane region" description="Helical" evidence="1">
    <location>
        <begin position="75"/>
        <end position="96"/>
    </location>
</feature>
<evidence type="ECO:0000259" key="3">
    <source>
        <dbReference type="Pfam" id="PF23494"/>
    </source>
</evidence>
<proteinExistence type="predicted"/>
<accession>A0ABU7KAN3</accession>
<dbReference type="EMBL" id="JAUZMY010000018">
    <property type="protein sequence ID" value="MEE2039293.1"/>
    <property type="molecule type" value="Genomic_DNA"/>
</dbReference>
<protein>
    <recommendedName>
        <fullName evidence="6">DUF308 domain-containing protein</fullName>
    </recommendedName>
</protein>
<dbReference type="Pfam" id="PF23493">
    <property type="entry name" value="CysS_C"/>
    <property type="match status" value="1"/>
</dbReference>
<name>A0ABU7KAN3_9ACTN</name>
<evidence type="ECO:0008006" key="6">
    <source>
        <dbReference type="Google" id="ProtNLM"/>
    </source>
</evidence>
<evidence type="ECO:0000256" key="1">
    <source>
        <dbReference type="SAM" id="Phobius"/>
    </source>
</evidence>
<evidence type="ECO:0000259" key="2">
    <source>
        <dbReference type="Pfam" id="PF23493"/>
    </source>
</evidence>
<keyword evidence="1" id="KW-1133">Transmembrane helix</keyword>
<gene>
    <name evidence="4" type="ORF">Q8791_18920</name>
</gene>
<feature type="domain" description="YqeB PH" evidence="3">
    <location>
        <begin position="13"/>
        <end position="169"/>
    </location>
</feature>
<feature type="transmembrane region" description="Helical" evidence="1">
    <location>
        <begin position="22"/>
        <end position="46"/>
    </location>
</feature>
<reference evidence="4 5" key="1">
    <citation type="submission" date="2023-08" db="EMBL/GenBank/DDBJ databases">
        <authorList>
            <person name="Girao M."/>
            <person name="Carvalho M.F."/>
        </authorList>
    </citation>
    <scope>NUCLEOTIDE SEQUENCE [LARGE SCALE GENOMIC DNA]</scope>
    <source>
        <strain evidence="4 5">CT-R113</strain>
    </source>
</reference>
<keyword evidence="1" id="KW-0812">Transmembrane</keyword>
<dbReference type="Pfam" id="PF23494">
    <property type="entry name" value="bPH_10"/>
    <property type="match status" value="1"/>
</dbReference>
<dbReference type="InterPro" id="IPR057798">
    <property type="entry name" value="PH_YqeB"/>
</dbReference>
<feature type="domain" description="Cysteinyl-tRNA ligase anticodon binding" evidence="2">
    <location>
        <begin position="185"/>
        <end position="235"/>
    </location>
</feature>
<dbReference type="RefSeq" id="WP_330093067.1">
    <property type="nucleotide sequence ID" value="NZ_JAUZMY010000018.1"/>
</dbReference>
<evidence type="ECO:0000313" key="5">
    <source>
        <dbReference type="Proteomes" id="UP001356095"/>
    </source>
</evidence>
<sequence length="243" mass="25930">MSGPEPATNQPSVVREGAATHVLLWTGFPLLGAVAGWVLSLVPGWLGMLPGWVAALPVLPEQEQLDDLAGLQGPVLTAVLVAVGVLAGCVLALLSYNDMVAVEVSGEGVRITRSGQDAEFGRDRIAAAFLDGGNLVVLGPDTAELARERTGHGADRLRAAFEAHGYRWCDTDPHADAFQRWVDGMPGLEQHAQAVLRARQTALEAKDADDGAELRTELARLGVVVREEGHRQYWRPVGGAHDR</sequence>
<dbReference type="InterPro" id="IPR056411">
    <property type="entry name" value="CysS_C"/>
</dbReference>
<keyword evidence="5" id="KW-1185">Reference proteome</keyword>
<dbReference type="Proteomes" id="UP001356095">
    <property type="component" value="Unassembled WGS sequence"/>
</dbReference>
<comment type="caution">
    <text evidence="4">The sequence shown here is derived from an EMBL/GenBank/DDBJ whole genome shotgun (WGS) entry which is preliminary data.</text>
</comment>